<dbReference type="InterPro" id="IPR057596">
    <property type="entry name" value="RDRP_core"/>
</dbReference>
<feature type="compositionally biased region" description="Acidic residues" evidence="2">
    <location>
        <begin position="1357"/>
        <end position="1369"/>
    </location>
</feature>
<protein>
    <recommendedName>
        <fullName evidence="1">RNA-dependent RNA polymerase</fullName>
        <ecNumber evidence="1">2.7.7.48</ecNumber>
    </recommendedName>
</protein>
<feature type="compositionally biased region" description="Polar residues" evidence="2">
    <location>
        <begin position="331"/>
        <end position="340"/>
    </location>
</feature>
<keyword evidence="1" id="KW-0696">RNA-directed RNA polymerase</keyword>
<dbReference type="GO" id="GO:0031380">
    <property type="term" value="C:nuclear RNA-directed RNA polymerase complex"/>
    <property type="evidence" value="ECO:0007669"/>
    <property type="project" value="TreeGrafter"/>
</dbReference>
<feature type="compositionally biased region" description="Low complexity" evidence="2">
    <location>
        <begin position="267"/>
        <end position="286"/>
    </location>
</feature>
<dbReference type="Pfam" id="PF05183">
    <property type="entry name" value="RdRP"/>
    <property type="match status" value="1"/>
</dbReference>
<gene>
    <name evidence="4" type="ORF">BT67DRAFT_419358</name>
</gene>
<dbReference type="GO" id="GO:0003723">
    <property type="term" value="F:RNA binding"/>
    <property type="evidence" value="ECO:0007669"/>
    <property type="project" value="UniProtKB-KW"/>
</dbReference>
<comment type="catalytic activity">
    <reaction evidence="1">
        <text>RNA(n) + a ribonucleoside 5'-triphosphate = RNA(n+1) + diphosphate</text>
        <dbReference type="Rhea" id="RHEA:21248"/>
        <dbReference type="Rhea" id="RHEA-COMP:14527"/>
        <dbReference type="Rhea" id="RHEA-COMP:17342"/>
        <dbReference type="ChEBI" id="CHEBI:33019"/>
        <dbReference type="ChEBI" id="CHEBI:61557"/>
        <dbReference type="ChEBI" id="CHEBI:140395"/>
        <dbReference type="EC" id="2.7.7.48"/>
    </reaction>
</comment>
<dbReference type="Gene3D" id="1.10.8.790">
    <property type="entry name" value="RNA-dependent RNA polymerase, slab domain, helical subdomain-like"/>
    <property type="match status" value="1"/>
</dbReference>
<dbReference type="PANTHER" id="PTHR23079:SF14">
    <property type="entry name" value="RNA-DEPENDENT RNA POLYMERASE"/>
    <property type="match status" value="1"/>
</dbReference>
<feature type="region of interest" description="Disordered" evidence="2">
    <location>
        <begin position="237"/>
        <end position="348"/>
    </location>
</feature>
<evidence type="ECO:0000313" key="5">
    <source>
        <dbReference type="Proteomes" id="UP001304895"/>
    </source>
</evidence>
<evidence type="ECO:0000256" key="1">
    <source>
        <dbReference type="RuleBase" id="RU363098"/>
    </source>
</evidence>
<keyword evidence="5" id="KW-1185">Reference proteome</keyword>
<evidence type="ECO:0000313" key="4">
    <source>
        <dbReference type="EMBL" id="KAK4135212.1"/>
    </source>
</evidence>
<sequence length="1379" mass="153240">MLAIRAPAHPATPVKTIRGDGPVERVFRQLNDDYDLGLELPDPSLTPSRRKQLGTQNKAFANSDQISRGIGFLYWQKDDSLDEALVAFFNTAKVESLRWVPKPRADPGTLPSSAIPPKARTANEQESLRAILIATLDRFKADKINKKLFPRPNGHRAAAPLAGPPTLSLHAADDSDAGSLSTSPVSAGSKRSFEFQADDNDHVSKRSRGSEPFSPAYTSYASGSALNLATALDGVPTRQHAGPIRSLGAKSPSILDRRPHGVNQEGTLSSRSSETSSTNVSSIFSRRGGHSSQSTAAVSFREKRDAPALAPPSNALASTESLQDAAHESPTWYSPSSTHSDFSDLSDDLMPVAPHPPTPARRDALQAPVIRTPVKGHTAIQSRLQDLWPKFPAWLHNAPLAVAWEVTRICLNCNVDADSVGLQYNPTWASDMDGIWRALKRLDLFRGKSFPERPSAEVFSAALAGFESKGNTVLMSASLEFNPSKTGPLFLLDMKPLRLDEGCRLTRRFGPDRFLEILIPAPTSSNAPPMVKELGGADQIIRWLTEKPHSLVGRQWQAFFAKDAGYRKPAKEFRLGPDAQASFKERVHFFAENGHTFRPAVFRTRDIPAANERTELKASQMLDWLLQLDQNGSQPHLKLFSRIQLGLSKTIPAVAFEVDQLRHHREDILSPIGKTMNDGIGLMSRSVARKVRDALGLIDIPSAIQGRMGSAKGMWLMDVADTGTEDWIDTYPSQRKWNCNWADPYHRTLEVRSVSSELKSAGLNLQFLPVLEARAKDMGLMRQAIGARLTNDLERQFEDQKAAFKCPLQFRQFANENWSGRSDRVKYGQVPFLGGLPENKGEILNFLLNSGFDPRKQKYVQDLAWELQKQRCDILKTKLNIKVGRSAYIYMVIDFWGVLEENEVHLGFSSKFRAESEADASYTLLADCDVLVARSPAHFVSDVQRVRAVFKSELHALKDVIVFSAKGDIPLADKLSGGDYDGDMAWVCWDPDIVNSFVNADMPKEPDLSAYMEKDKTTFADLVRYAGQPGDDLENGQIGAQDTAVYEMIRKSFQFTMQPNFLGICTNYKEKICYHNNSVSNNDAVILSTLVGKLVDQSKQGIIFDKASWDRLRRDHFKGRMQPEDPAYKRDGWMGAGNPRHIIDYLKFAIAKPAIDRELEAFHKAMQGKGRDDEDAAHHWDKELVVYYDAFKQLATDSRSLRAVLESLNNAIGAVEGEWKVMMRSRDQNVAYPEKVRQLYAKWCDIAPRAIGRNGSNRLDPKTAALLEPPADMRNKATCYWALLKASTAFKAYYRSNPRFVWQMAGRQLAFIKAQMAGGPEEPQAPLLVAPLMYAGLLPDGKFVKQYLARTAGDGSEFLEDGESGEDGEGGTLRGDDVD</sequence>
<feature type="compositionally biased region" description="Low complexity" evidence="2">
    <location>
        <begin position="307"/>
        <end position="318"/>
    </location>
</feature>
<reference evidence="4" key="1">
    <citation type="journal article" date="2023" name="Mol. Phylogenet. Evol.">
        <title>Genome-scale phylogeny and comparative genomics of the fungal order Sordariales.</title>
        <authorList>
            <person name="Hensen N."/>
            <person name="Bonometti L."/>
            <person name="Westerberg I."/>
            <person name="Brannstrom I.O."/>
            <person name="Guillou S."/>
            <person name="Cros-Aarteil S."/>
            <person name="Calhoun S."/>
            <person name="Haridas S."/>
            <person name="Kuo A."/>
            <person name="Mondo S."/>
            <person name="Pangilinan J."/>
            <person name="Riley R."/>
            <person name="LaButti K."/>
            <person name="Andreopoulos B."/>
            <person name="Lipzen A."/>
            <person name="Chen C."/>
            <person name="Yan M."/>
            <person name="Daum C."/>
            <person name="Ng V."/>
            <person name="Clum A."/>
            <person name="Steindorff A."/>
            <person name="Ohm R.A."/>
            <person name="Martin F."/>
            <person name="Silar P."/>
            <person name="Natvig D.O."/>
            <person name="Lalanne C."/>
            <person name="Gautier V."/>
            <person name="Ament-Velasquez S.L."/>
            <person name="Kruys A."/>
            <person name="Hutchinson M.I."/>
            <person name="Powell A.J."/>
            <person name="Barry K."/>
            <person name="Miller A.N."/>
            <person name="Grigoriev I.V."/>
            <person name="Debuchy R."/>
            <person name="Gladieux P."/>
            <person name="Hiltunen Thoren M."/>
            <person name="Johannesson H."/>
        </authorList>
    </citation>
    <scope>NUCLEOTIDE SEQUENCE</scope>
    <source>
        <strain evidence="4">CBS 123565</strain>
    </source>
</reference>
<keyword evidence="1" id="KW-0694">RNA-binding</keyword>
<dbReference type="GO" id="GO:0030422">
    <property type="term" value="P:siRNA processing"/>
    <property type="evidence" value="ECO:0007669"/>
    <property type="project" value="TreeGrafter"/>
</dbReference>
<feature type="domain" description="RDRP core" evidence="3">
    <location>
        <begin position="494"/>
        <end position="1150"/>
    </location>
</feature>
<evidence type="ECO:0000259" key="3">
    <source>
        <dbReference type="Pfam" id="PF05183"/>
    </source>
</evidence>
<feature type="region of interest" description="Disordered" evidence="2">
    <location>
        <begin position="148"/>
        <end position="215"/>
    </location>
</feature>
<dbReference type="EMBL" id="MU853406">
    <property type="protein sequence ID" value="KAK4135212.1"/>
    <property type="molecule type" value="Genomic_DNA"/>
</dbReference>
<accession>A0AAN6ULF9</accession>
<comment type="similarity">
    <text evidence="1">Belongs to the RdRP family.</text>
</comment>
<dbReference type="GO" id="GO:0003968">
    <property type="term" value="F:RNA-directed RNA polymerase activity"/>
    <property type="evidence" value="ECO:0007669"/>
    <property type="project" value="UniProtKB-KW"/>
</dbReference>
<dbReference type="EC" id="2.7.7.48" evidence="1"/>
<keyword evidence="1" id="KW-0808">Transferase</keyword>
<dbReference type="PANTHER" id="PTHR23079">
    <property type="entry name" value="RNA-DEPENDENT RNA POLYMERASE"/>
    <property type="match status" value="1"/>
</dbReference>
<keyword evidence="1" id="KW-0548">Nucleotidyltransferase</keyword>
<dbReference type="InterPro" id="IPR007855">
    <property type="entry name" value="RDRP"/>
</dbReference>
<comment type="caution">
    <text evidence="4">The sequence shown here is derived from an EMBL/GenBank/DDBJ whole genome shotgun (WGS) entry which is preliminary data.</text>
</comment>
<organism evidence="4 5">
    <name type="scientific">Trichocladium antarcticum</name>
    <dbReference type="NCBI Taxonomy" id="1450529"/>
    <lineage>
        <taxon>Eukaryota</taxon>
        <taxon>Fungi</taxon>
        <taxon>Dikarya</taxon>
        <taxon>Ascomycota</taxon>
        <taxon>Pezizomycotina</taxon>
        <taxon>Sordariomycetes</taxon>
        <taxon>Sordariomycetidae</taxon>
        <taxon>Sordariales</taxon>
        <taxon>Chaetomiaceae</taxon>
        <taxon>Trichocladium</taxon>
    </lineage>
</organism>
<reference evidence="4" key="2">
    <citation type="submission" date="2023-05" db="EMBL/GenBank/DDBJ databases">
        <authorList>
            <consortium name="Lawrence Berkeley National Laboratory"/>
            <person name="Steindorff A."/>
            <person name="Hensen N."/>
            <person name="Bonometti L."/>
            <person name="Westerberg I."/>
            <person name="Brannstrom I.O."/>
            <person name="Guillou S."/>
            <person name="Cros-Aarteil S."/>
            <person name="Calhoun S."/>
            <person name="Haridas S."/>
            <person name="Kuo A."/>
            <person name="Mondo S."/>
            <person name="Pangilinan J."/>
            <person name="Riley R."/>
            <person name="Labutti K."/>
            <person name="Andreopoulos B."/>
            <person name="Lipzen A."/>
            <person name="Chen C."/>
            <person name="Yanf M."/>
            <person name="Daum C."/>
            <person name="Ng V."/>
            <person name="Clum A."/>
            <person name="Ohm R."/>
            <person name="Martin F."/>
            <person name="Silar P."/>
            <person name="Natvig D."/>
            <person name="Lalanne C."/>
            <person name="Gautier V."/>
            <person name="Ament-Velasquez S.L."/>
            <person name="Kruys A."/>
            <person name="Hutchinson M.I."/>
            <person name="Powell A.J."/>
            <person name="Barry K."/>
            <person name="Miller A.N."/>
            <person name="Grigoriev I.V."/>
            <person name="Debuchy R."/>
            <person name="Gladieux P."/>
            <person name="Thoren M.H."/>
            <person name="Johannesson H."/>
        </authorList>
    </citation>
    <scope>NUCLEOTIDE SEQUENCE</scope>
    <source>
        <strain evidence="4">CBS 123565</strain>
    </source>
</reference>
<evidence type="ECO:0000256" key="2">
    <source>
        <dbReference type="SAM" id="MobiDB-lite"/>
    </source>
</evidence>
<proteinExistence type="inferred from homology"/>
<dbReference type="Proteomes" id="UP001304895">
    <property type="component" value="Unassembled WGS sequence"/>
</dbReference>
<name>A0AAN6ULF9_9PEZI</name>
<feature type="region of interest" description="Disordered" evidence="2">
    <location>
        <begin position="1355"/>
        <end position="1379"/>
    </location>
</feature>